<feature type="transmembrane region" description="Helical" evidence="12">
    <location>
        <begin position="564"/>
        <end position="584"/>
    </location>
</feature>
<feature type="transmembrane region" description="Helical" evidence="12">
    <location>
        <begin position="604"/>
        <end position="624"/>
    </location>
</feature>
<evidence type="ECO:0000256" key="6">
    <source>
        <dbReference type="ARBA" id="ARBA00022679"/>
    </source>
</evidence>
<feature type="compositionally biased region" description="Basic and acidic residues" evidence="11">
    <location>
        <begin position="150"/>
        <end position="159"/>
    </location>
</feature>
<evidence type="ECO:0000256" key="8">
    <source>
        <dbReference type="ARBA" id="ARBA00022692"/>
    </source>
</evidence>
<dbReference type="Pfam" id="PF02302">
    <property type="entry name" value="PTS_IIB"/>
    <property type="match status" value="1"/>
</dbReference>
<feature type="transmembrane region" description="Helical" evidence="12">
    <location>
        <begin position="344"/>
        <end position="368"/>
    </location>
</feature>
<keyword evidence="4" id="KW-0597">Phosphoprotein</keyword>
<dbReference type="PANTHER" id="PTHR30505:SF28">
    <property type="entry name" value="PTS SYSTEM 2-O-ALPHA-MANNOSYL-D-GLYCERATE-SPECIFIC EIIABC COMPONENT"/>
    <property type="match status" value="1"/>
</dbReference>
<dbReference type="CDD" id="cd00211">
    <property type="entry name" value="PTS_IIA_fru"/>
    <property type="match status" value="1"/>
</dbReference>
<dbReference type="NCBIfam" id="TIGR00829">
    <property type="entry name" value="FRU"/>
    <property type="match status" value="1"/>
</dbReference>
<feature type="transmembrane region" description="Helical" evidence="12">
    <location>
        <begin position="505"/>
        <end position="526"/>
    </location>
</feature>
<organism evidence="16 17">
    <name type="scientific">Peribacillus deserti</name>
    <dbReference type="NCBI Taxonomy" id="673318"/>
    <lineage>
        <taxon>Bacteria</taxon>
        <taxon>Bacillati</taxon>
        <taxon>Bacillota</taxon>
        <taxon>Bacilli</taxon>
        <taxon>Bacillales</taxon>
        <taxon>Bacillaceae</taxon>
        <taxon>Peribacillus</taxon>
    </lineage>
</organism>
<dbReference type="Pfam" id="PF02378">
    <property type="entry name" value="PTS_EIIC"/>
    <property type="match status" value="1"/>
</dbReference>
<sequence>MKITDLLKQDTVILDLVSSKKAEVIDELVNKLHEAGRLQDKEGYKAAILKREQQSTTGIGEGIAIPHAKTAAVKIPSICFGRAVNGIDYESLDGQPAKLFFMIAASEGANNAHLETLSRLSSLLMDEGFRQKLLTAATKEEVINIIDEKEKETAEEAKEVSPSAAGSSTSSKNRILAVTACPTGIAHTYMAADSLKAKAKEMGIDIKVETNGSTGVKNGLTPKEIEEAQAIIVAADKQVEMDRFNGKHVIIVPVAQGIRKPQELIERAVKQDAPVYQAGNSKKSSDSASIGSGIYKHLMSGVSNMLPFVVGGGILIALSFIFGIKAFDPEDPSFHPLAKALMDIGGGGSGAFFFLVPVLAGFIASSIADRPGFAPGMVGGLLAAQAGAGFLGGLIAGFLAGYVVLGLKRVFEKLPQQLEGIKPVLLYPVFGILITGLIMLFVFNDPVTAINKGMTSWLNGLSGTNKIFLGIILGGMMAVDMGGPINKAAFTFGIAAIEAGSLGPHAAVMAGGMVPPLGIALATTFFKNRFTETERKSGITNYFLGASFITEGAIPFAAADPIRVIISSVIGAATAGALTMFFNVSLQAPHGGIFAIFLAVNHKLLYIFAILIGSVITAVILGIWKKKALAVQAPKGTASE</sequence>
<dbReference type="SUPFAM" id="SSF52794">
    <property type="entry name" value="PTS system IIB component-like"/>
    <property type="match status" value="1"/>
</dbReference>
<dbReference type="Pfam" id="PF00359">
    <property type="entry name" value="PTS_EIIA_2"/>
    <property type="match status" value="1"/>
</dbReference>
<keyword evidence="7" id="KW-0598">Phosphotransferase system</keyword>
<evidence type="ECO:0000259" key="15">
    <source>
        <dbReference type="PROSITE" id="PS51104"/>
    </source>
</evidence>
<feature type="region of interest" description="Disordered" evidence="11">
    <location>
        <begin position="150"/>
        <end position="169"/>
    </location>
</feature>
<evidence type="ECO:0000256" key="2">
    <source>
        <dbReference type="ARBA" id="ARBA00022448"/>
    </source>
</evidence>
<name>A0ABS2QQN3_9BACI</name>
<protein>
    <submittedName>
        <fullName evidence="16">PTS system fructose-specific IIC component</fullName>
    </submittedName>
</protein>
<comment type="caution">
    <text evidence="16">The sequence shown here is derived from an EMBL/GenBank/DDBJ whole genome shotgun (WGS) entry which is preliminary data.</text>
</comment>
<keyword evidence="10 12" id="KW-0472">Membrane</keyword>
<dbReference type="NCBIfam" id="TIGR01427">
    <property type="entry name" value="PTS_IIC_fructo"/>
    <property type="match status" value="1"/>
</dbReference>
<keyword evidence="8 12" id="KW-0812">Transmembrane</keyword>
<dbReference type="Gene3D" id="3.40.50.2300">
    <property type="match status" value="1"/>
</dbReference>
<dbReference type="InterPro" id="IPR013011">
    <property type="entry name" value="PTS_EIIB_2"/>
</dbReference>
<gene>
    <name evidence="16" type="ORF">JOC77_004004</name>
</gene>
<dbReference type="PROSITE" id="PS00372">
    <property type="entry name" value="PTS_EIIA_TYPE_2_HIS"/>
    <property type="match status" value="1"/>
</dbReference>
<dbReference type="RefSeq" id="WP_204547311.1">
    <property type="nucleotide sequence ID" value="NZ_JAFBFI010000026.1"/>
</dbReference>
<evidence type="ECO:0000259" key="14">
    <source>
        <dbReference type="PROSITE" id="PS51099"/>
    </source>
</evidence>
<feature type="transmembrane region" description="Helical" evidence="12">
    <location>
        <begin position="467"/>
        <end position="485"/>
    </location>
</feature>
<dbReference type="InterPro" id="IPR003353">
    <property type="entry name" value="PTS_IIB_fruc"/>
</dbReference>
<proteinExistence type="predicted"/>
<dbReference type="InterPro" id="IPR006327">
    <property type="entry name" value="PTS_IIC_fruc"/>
</dbReference>
<dbReference type="EMBL" id="JAFBFI010000026">
    <property type="protein sequence ID" value="MBM7694541.1"/>
    <property type="molecule type" value="Genomic_DNA"/>
</dbReference>
<keyword evidence="2" id="KW-0813">Transport</keyword>
<feature type="domain" description="PTS EIIA type-2" evidence="13">
    <location>
        <begin position="5"/>
        <end position="149"/>
    </location>
</feature>
<keyword evidence="5" id="KW-0762">Sugar transport</keyword>
<feature type="transmembrane region" description="Helical" evidence="12">
    <location>
        <begin position="538"/>
        <end position="558"/>
    </location>
</feature>
<evidence type="ECO:0000256" key="1">
    <source>
        <dbReference type="ARBA" id="ARBA00004429"/>
    </source>
</evidence>
<dbReference type="InterPro" id="IPR004715">
    <property type="entry name" value="PTS_IIA_fruc"/>
</dbReference>
<dbReference type="InterPro" id="IPR003352">
    <property type="entry name" value="PTS_EIIC"/>
</dbReference>
<evidence type="ECO:0000256" key="11">
    <source>
        <dbReference type="SAM" id="MobiDB-lite"/>
    </source>
</evidence>
<feature type="transmembrane region" description="Helical" evidence="12">
    <location>
        <begin position="425"/>
        <end position="447"/>
    </location>
</feature>
<evidence type="ECO:0000259" key="13">
    <source>
        <dbReference type="PROSITE" id="PS51094"/>
    </source>
</evidence>
<dbReference type="CDD" id="cd05569">
    <property type="entry name" value="PTS_IIB_fructose"/>
    <property type="match status" value="1"/>
</dbReference>
<dbReference type="NCBIfam" id="TIGR00848">
    <property type="entry name" value="fruA"/>
    <property type="match status" value="1"/>
</dbReference>
<feature type="transmembrane region" description="Helical" evidence="12">
    <location>
        <begin position="380"/>
        <end position="405"/>
    </location>
</feature>
<dbReference type="PROSITE" id="PS51104">
    <property type="entry name" value="PTS_EIIC_TYPE_2"/>
    <property type="match status" value="1"/>
</dbReference>
<evidence type="ECO:0000256" key="3">
    <source>
        <dbReference type="ARBA" id="ARBA00022475"/>
    </source>
</evidence>
<evidence type="ECO:0000256" key="12">
    <source>
        <dbReference type="SAM" id="Phobius"/>
    </source>
</evidence>
<dbReference type="Proteomes" id="UP000823486">
    <property type="component" value="Unassembled WGS sequence"/>
</dbReference>
<feature type="domain" description="PTS EIIC type-2" evidence="15">
    <location>
        <begin position="294"/>
        <end position="624"/>
    </location>
</feature>
<dbReference type="PROSITE" id="PS51099">
    <property type="entry name" value="PTS_EIIB_TYPE_2"/>
    <property type="match status" value="1"/>
</dbReference>
<accession>A0ABS2QQN3</accession>
<dbReference type="InterPro" id="IPR013014">
    <property type="entry name" value="PTS_EIIC_2"/>
</dbReference>
<dbReference type="InterPro" id="IPR003501">
    <property type="entry name" value="PTS_EIIB_2/3"/>
</dbReference>
<evidence type="ECO:0000313" key="17">
    <source>
        <dbReference type="Proteomes" id="UP000823486"/>
    </source>
</evidence>
<dbReference type="SUPFAM" id="SSF55804">
    <property type="entry name" value="Phoshotransferase/anion transport protein"/>
    <property type="match status" value="1"/>
</dbReference>
<feature type="transmembrane region" description="Helical" evidence="12">
    <location>
        <begin position="305"/>
        <end position="324"/>
    </location>
</feature>
<dbReference type="InterPro" id="IPR002178">
    <property type="entry name" value="PTS_EIIA_type-2_dom"/>
</dbReference>
<dbReference type="InterPro" id="IPR016152">
    <property type="entry name" value="PTrfase/Anion_transptr"/>
</dbReference>
<keyword evidence="6" id="KW-0808">Transferase</keyword>
<keyword evidence="3" id="KW-1003">Cell membrane</keyword>
<keyword evidence="9 12" id="KW-1133">Transmembrane helix</keyword>
<feature type="domain" description="PTS EIIB type-2" evidence="14">
    <location>
        <begin position="175"/>
        <end position="270"/>
    </location>
</feature>
<evidence type="ECO:0000313" key="16">
    <source>
        <dbReference type="EMBL" id="MBM7694541.1"/>
    </source>
</evidence>
<reference evidence="16 17" key="1">
    <citation type="submission" date="2021-01" db="EMBL/GenBank/DDBJ databases">
        <title>Genomic Encyclopedia of Type Strains, Phase IV (KMG-IV): sequencing the most valuable type-strain genomes for metagenomic binning, comparative biology and taxonomic classification.</title>
        <authorList>
            <person name="Goeker M."/>
        </authorList>
    </citation>
    <scope>NUCLEOTIDE SEQUENCE [LARGE SCALE GENOMIC DNA]</scope>
    <source>
        <strain evidence="16 17">DSM 105482</strain>
    </source>
</reference>
<dbReference type="Gene3D" id="3.40.930.10">
    <property type="entry name" value="Mannitol-specific EII, Chain A"/>
    <property type="match status" value="1"/>
</dbReference>
<evidence type="ECO:0000256" key="4">
    <source>
        <dbReference type="ARBA" id="ARBA00022553"/>
    </source>
</evidence>
<evidence type="ECO:0000256" key="5">
    <source>
        <dbReference type="ARBA" id="ARBA00022597"/>
    </source>
</evidence>
<comment type="subcellular location">
    <subcellularLocation>
        <location evidence="1">Cell inner membrane</location>
        <topology evidence="1">Multi-pass membrane protein</topology>
    </subcellularLocation>
</comment>
<dbReference type="PANTHER" id="PTHR30505">
    <property type="entry name" value="FRUCTOSE-LIKE PERMEASE"/>
    <property type="match status" value="1"/>
</dbReference>
<evidence type="ECO:0000256" key="7">
    <source>
        <dbReference type="ARBA" id="ARBA00022683"/>
    </source>
</evidence>
<dbReference type="InterPro" id="IPR036095">
    <property type="entry name" value="PTS_EIIB-like_sf"/>
</dbReference>
<dbReference type="PROSITE" id="PS51094">
    <property type="entry name" value="PTS_EIIA_TYPE_2"/>
    <property type="match status" value="1"/>
</dbReference>
<dbReference type="InterPro" id="IPR050864">
    <property type="entry name" value="Bacterial_PTS_Sugar_Transport"/>
</dbReference>
<evidence type="ECO:0000256" key="9">
    <source>
        <dbReference type="ARBA" id="ARBA00022989"/>
    </source>
</evidence>
<keyword evidence="17" id="KW-1185">Reference proteome</keyword>
<evidence type="ECO:0000256" key="10">
    <source>
        <dbReference type="ARBA" id="ARBA00023136"/>
    </source>
</evidence>